<gene>
    <name evidence="1" type="ORF">APY04_2352</name>
</gene>
<dbReference type="STRING" id="121290.APY04_2352"/>
<accession>A0A109BDF7</accession>
<protein>
    <submittedName>
        <fullName evidence="1">Uncharacterized protein</fullName>
    </submittedName>
</protein>
<proteinExistence type="predicted"/>
<dbReference type="PATRIC" id="fig|121290.4.peg.1023"/>
<keyword evidence="2" id="KW-1185">Reference proteome</keyword>
<sequence length="37" mass="3872">MGSISSAKWTLAIAVRGRGHTLALGPADRMPHRQASA</sequence>
<dbReference type="EMBL" id="LMTR01000072">
    <property type="protein sequence ID" value="KWT66721.1"/>
    <property type="molecule type" value="Genomic_DNA"/>
</dbReference>
<dbReference type="AlphaFoldDB" id="A0A109BDF7"/>
<organism evidence="1 2">
    <name type="scientific">Hyphomicrobium sulfonivorans</name>
    <dbReference type="NCBI Taxonomy" id="121290"/>
    <lineage>
        <taxon>Bacteria</taxon>
        <taxon>Pseudomonadati</taxon>
        <taxon>Pseudomonadota</taxon>
        <taxon>Alphaproteobacteria</taxon>
        <taxon>Hyphomicrobiales</taxon>
        <taxon>Hyphomicrobiaceae</taxon>
        <taxon>Hyphomicrobium</taxon>
    </lineage>
</organism>
<name>A0A109BDF7_HYPSL</name>
<evidence type="ECO:0000313" key="2">
    <source>
        <dbReference type="Proteomes" id="UP000059074"/>
    </source>
</evidence>
<comment type="caution">
    <text evidence="1">The sequence shown here is derived from an EMBL/GenBank/DDBJ whole genome shotgun (WGS) entry which is preliminary data.</text>
</comment>
<evidence type="ECO:0000313" key="1">
    <source>
        <dbReference type="EMBL" id="KWT66721.1"/>
    </source>
</evidence>
<dbReference type="Proteomes" id="UP000059074">
    <property type="component" value="Unassembled WGS sequence"/>
</dbReference>
<reference evidence="1 2" key="1">
    <citation type="submission" date="2015-10" db="EMBL/GenBank/DDBJ databases">
        <title>Transcriptomic analysis of a linuron degrading triple-species bacterial consortium.</title>
        <authorList>
            <person name="Albers P."/>
        </authorList>
    </citation>
    <scope>NUCLEOTIDE SEQUENCE [LARGE SCALE GENOMIC DNA]</scope>
    <source>
        <strain evidence="1 2">WDL6</strain>
    </source>
</reference>